<dbReference type="Gene3D" id="3.30.160.60">
    <property type="entry name" value="Classic Zinc Finger"/>
    <property type="match status" value="1"/>
</dbReference>
<protein>
    <recommendedName>
        <fullName evidence="3">C2H2-type domain-containing protein</fullName>
    </recommendedName>
</protein>
<feature type="compositionally biased region" description="Low complexity" evidence="2">
    <location>
        <begin position="929"/>
        <end position="946"/>
    </location>
</feature>
<keyword evidence="5" id="KW-1185">Reference proteome</keyword>
<feature type="compositionally biased region" description="Polar residues" evidence="2">
    <location>
        <begin position="702"/>
        <end position="712"/>
    </location>
</feature>
<dbReference type="PANTHER" id="PTHR23225:SF2">
    <property type="entry name" value="AT09679P-RELATED"/>
    <property type="match status" value="1"/>
</dbReference>
<keyword evidence="1" id="KW-0479">Metal-binding</keyword>
<feature type="region of interest" description="Disordered" evidence="2">
    <location>
        <begin position="923"/>
        <end position="990"/>
    </location>
</feature>
<feature type="region of interest" description="Disordered" evidence="2">
    <location>
        <begin position="687"/>
        <end position="712"/>
    </location>
</feature>
<dbReference type="PANTHER" id="PTHR23225">
    <property type="entry name" value="ZINC FINGER PROTEIN"/>
    <property type="match status" value="1"/>
</dbReference>
<dbReference type="SMART" id="SM00355">
    <property type="entry name" value="ZnF_C2H2"/>
    <property type="match status" value="3"/>
</dbReference>
<sequence>MQAFPTEPSTSDNRDAEIGAAMDRHNFETFAKHLQDAAMYIYHQGQRMPYAKVSALLLMWEEDTSVTADLTALERTLCDRYNFHTERWGIPAVADPGALLSSRISKFVDHSNADHLSIIYYVGNGRISLDNQLYWSCTSRDDTPKVNWSVVRSAIDNAYSDVLFLLDSCVPGHMPVSGSNGAKQVIAAYTSDDGPQELGKRSFTSFLVESFQNLGTGRPFNTQHLYDDIISNQQIYERRYPSKVDYNAFGQSTPAVSHAPLFFSLTPTGTTIDLAPMPKSQNFLPKFQNGSRSALSRPASDDIDQFRDVPVISPAAVAEAVFDEPRLLVCTTFVGDSGPDMASFKEWIANTPSLASKVAVEGMFLGPPTVLLISVPQSLWVVIQDAKICFSLGYINSHNLVNLYDGLIKTAPKTPPSVPAPSSIPNISARDIEDGQTLLEARNAAVNNSPPYRDEYHPLPYYLQQQQPPALLPMATLQPQQLHPHQHQHQYSQAPPQHYSSVQHQPVLPPPALSQLLLPPSSAIHTHQPLPLPVPQRQNSHSLPSAMFHESGAAGHFESSEGIRQESIPQLQEHPVQKFTASPHVISLPRIVSRSGSPILAKHEREDSEEVKEAAEQLKALSHVRPANSDSPPSFTAGSHLSEIAQSVIKCQADDSTSEDLDIKRGDDALSPTKKIKSKKEYRFTTAKLQDGQPVRSRSKSDLSSQPFTSLQSQNLKPELQCDRCQELFKDHSSLRKHVASAHTRPFPCTFSFAGCSSTFGSKNEWKRHIASQHLCLQYYRCSDCSQGSVDGKGNEFNRKDLFTQHLRRMHAPVDVRKAIQKGNPKVETQWEEYVKEMQKTCCIVRRLPPQRSACPRPECDRLFEGRSAWDEWTEHVGRHMENGEGDFLGVDNLLISWALNEGIISLAEDGSFSLCNPIGSGSSGGGNSNNNSSNNHGSNSITNGNTDDQGSGSHPNSNGRFPTENLGKKSLSPHTRLKLSPTDAHDPMFSQQGEKTAIINTPSPIDTVLPHTVDVIEPHSGAAEQATVLANKFQTTEVDPKEVSSDAANAYTAVPADAIKITTHTGDLIDENNATVENIFKVLPDGTETDMKPSKPAQLSPFKTDDLSGLQSITIAAIAAAASLQEQEIKKATDGAVGVDT</sequence>
<dbReference type="InterPro" id="IPR039970">
    <property type="entry name" value="TF_Grauzone"/>
</dbReference>
<feature type="compositionally biased region" description="Polar residues" evidence="2">
    <location>
        <begin position="947"/>
        <end position="961"/>
    </location>
</feature>
<keyword evidence="1" id="KW-0863">Zinc-finger</keyword>
<feature type="domain" description="C2H2-type" evidence="3">
    <location>
        <begin position="720"/>
        <end position="748"/>
    </location>
</feature>
<proteinExistence type="predicted"/>
<feature type="region of interest" description="Disordered" evidence="2">
    <location>
        <begin position="655"/>
        <end position="674"/>
    </location>
</feature>
<evidence type="ECO:0000313" key="5">
    <source>
        <dbReference type="Proteomes" id="UP001642501"/>
    </source>
</evidence>
<evidence type="ECO:0000256" key="1">
    <source>
        <dbReference type="PROSITE-ProRule" id="PRU00042"/>
    </source>
</evidence>
<evidence type="ECO:0000259" key="3">
    <source>
        <dbReference type="PROSITE" id="PS50157"/>
    </source>
</evidence>
<dbReference type="PROSITE" id="PS00028">
    <property type="entry name" value="ZINC_FINGER_C2H2_1"/>
    <property type="match status" value="1"/>
</dbReference>
<name>A0ABP0DLQ4_9PEZI</name>
<keyword evidence="1" id="KW-0862">Zinc</keyword>
<dbReference type="PROSITE" id="PS50157">
    <property type="entry name" value="ZINC_FINGER_C2H2_2"/>
    <property type="match status" value="1"/>
</dbReference>
<accession>A0ABP0DLQ4</accession>
<evidence type="ECO:0000313" key="4">
    <source>
        <dbReference type="EMBL" id="CAK7268573.1"/>
    </source>
</evidence>
<dbReference type="EMBL" id="CAWUOM010000048">
    <property type="protein sequence ID" value="CAK7268573.1"/>
    <property type="molecule type" value="Genomic_DNA"/>
</dbReference>
<feature type="compositionally biased region" description="Low complexity" evidence="2">
    <location>
        <begin position="480"/>
        <end position="498"/>
    </location>
</feature>
<reference evidence="4 5" key="1">
    <citation type="submission" date="2024-01" db="EMBL/GenBank/DDBJ databases">
        <authorList>
            <person name="Allen C."/>
            <person name="Tagirdzhanova G."/>
        </authorList>
    </citation>
    <scope>NUCLEOTIDE SEQUENCE [LARGE SCALE GENOMIC DNA]</scope>
    <source>
        <strain evidence="4 5">CBS 573.63</strain>
    </source>
</reference>
<feature type="region of interest" description="Disordered" evidence="2">
    <location>
        <begin position="480"/>
        <end position="504"/>
    </location>
</feature>
<dbReference type="Proteomes" id="UP001642501">
    <property type="component" value="Unassembled WGS sequence"/>
</dbReference>
<comment type="caution">
    <text evidence="4">The sequence shown here is derived from an EMBL/GenBank/DDBJ whole genome shotgun (WGS) entry which is preliminary data.</text>
</comment>
<dbReference type="InterPro" id="IPR013087">
    <property type="entry name" value="Znf_C2H2_type"/>
</dbReference>
<gene>
    <name evidence="4" type="ORF">SEPCBS57363_003162</name>
</gene>
<organism evidence="4 5">
    <name type="scientific">Sporothrix epigloea</name>
    <dbReference type="NCBI Taxonomy" id="1892477"/>
    <lineage>
        <taxon>Eukaryota</taxon>
        <taxon>Fungi</taxon>
        <taxon>Dikarya</taxon>
        <taxon>Ascomycota</taxon>
        <taxon>Pezizomycotina</taxon>
        <taxon>Sordariomycetes</taxon>
        <taxon>Sordariomycetidae</taxon>
        <taxon>Ophiostomatales</taxon>
        <taxon>Ophiostomataceae</taxon>
        <taxon>Sporothrix</taxon>
    </lineage>
</organism>
<evidence type="ECO:0000256" key="2">
    <source>
        <dbReference type="SAM" id="MobiDB-lite"/>
    </source>
</evidence>